<gene>
    <name evidence="1" type="ORF">CDCA_CDCA15G3976</name>
</gene>
<evidence type="ECO:0008006" key="3">
    <source>
        <dbReference type="Google" id="ProtNLM"/>
    </source>
</evidence>
<organism evidence="1 2">
    <name type="scientific">Cyanidium caldarium</name>
    <name type="common">Red alga</name>
    <dbReference type="NCBI Taxonomy" id="2771"/>
    <lineage>
        <taxon>Eukaryota</taxon>
        <taxon>Rhodophyta</taxon>
        <taxon>Bangiophyceae</taxon>
        <taxon>Cyanidiales</taxon>
        <taxon>Cyanidiaceae</taxon>
        <taxon>Cyanidium</taxon>
    </lineage>
</organism>
<dbReference type="AlphaFoldDB" id="A0AAV9J0N7"/>
<dbReference type="PANTHER" id="PTHR41752:SF1">
    <property type="entry name" value="PROFILIN"/>
    <property type="match status" value="1"/>
</dbReference>
<reference evidence="1 2" key="1">
    <citation type="submission" date="2022-07" db="EMBL/GenBank/DDBJ databases">
        <title>Genome-wide signatures of adaptation to extreme environments.</title>
        <authorList>
            <person name="Cho C.H."/>
            <person name="Yoon H.S."/>
        </authorList>
    </citation>
    <scope>NUCLEOTIDE SEQUENCE [LARGE SCALE GENOMIC DNA]</scope>
    <source>
        <strain evidence="1 2">DBV 063 E5</strain>
    </source>
</reference>
<sequence>MSAETGDWLALRPSCSSDATRDETFEDAASTLRASASRISWDDGDVSWQGEGLLSAGSAEAWQRHREWRRAALIAPDGAVLALRRLDHEVVQRSLRAWRRALDARSTAIRDGLDVERRHFDVHNWYTAEADMTQPRVALVYGRRGNALTGEGVGLARREDGLLLLITYGFPELSASAVTAMRAFLKQVEVVSMAGNAHVKT</sequence>
<evidence type="ECO:0000313" key="1">
    <source>
        <dbReference type="EMBL" id="KAK4537951.1"/>
    </source>
</evidence>
<keyword evidence="2" id="KW-1185">Reference proteome</keyword>
<proteinExistence type="predicted"/>
<comment type="caution">
    <text evidence="1">The sequence shown here is derived from an EMBL/GenBank/DDBJ whole genome shotgun (WGS) entry which is preliminary data.</text>
</comment>
<accession>A0AAV9J0N7</accession>
<dbReference type="Proteomes" id="UP001301350">
    <property type="component" value="Unassembled WGS sequence"/>
</dbReference>
<evidence type="ECO:0000313" key="2">
    <source>
        <dbReference type="Proteomes" id="UP001301350"/>
    </source>
</evidence>
<name>A0AAV9J0N7_CYACA</name>
<dbReference type="PANTHER" id="PTHR41752">
    <property type="entry name" value="PROFILIN"/>
    <property type="match status" value="1"/>
</dbReference>
<protein>
    <recommendedName>
        <fullName evidence="3">Profilin</fullName>
    </recommendedName>
</protein>
<dbReference type="EMBL" id="JANCYW010000015">
    <property type="protein sequence ID" value="KAK4537951.1"/>
    <property type="molecule type" value="Genomic_DNA"/>
</dbReference>